<dbReference type="AlphaFoldDB" id="A0A6A5S3Y2"/>
<reference evidence="5" key="1">
    <citation type="journal article" date="2020" name="Stud. Mycol.">
        <title>101 Dothideomycetes genomes: a test case for predicting lifestyles and emergence of pathogens.</title>
        <authorList>
            <person name="Haridas S."/>
            <person name="Albert R."/>
            <person name="Binder M."/>
            <person name="Bloem J."/>
            <person name="Labutti K."/>
            <person name="Salamov A."/>
            <person name="Andreopoulos B."/>
            <person name="Baker S."/>
            <person name="Barry K."/>
            <person name="Bills G."/>
            <person name="Bluhm B."/>
            <person name="Cannon C."/>
            <person name="Castanera R."/>
            <person name="Culley D."/>
            <person name="Daum C."/>
            <person name="Ezra D."/>
            <person name="Gonzalez J."/>
            <person name="Henrissat B."/>
            <person name="Kuo A."/>
            <person name="Liang C."/>
            <person name="Lipzen A."/>
            <person name="Lutzoni F."/>
            <person name="Magnuson J."/>
            <person name="Mondo S."/>
            <person name="Nolan M."/>
            <person name="Ohm R."/>
            <person name="Pangilinan J."/>
            <person name="Park H.-J."/>
            <person name="Ramirez L."/>
            <person name="Alfaro M."/>
            <person name="Sun H."/>
            <person name="Tritt A."/>
            <person name="Yoshinaga Y."/>
            <person name="Zwiers L.-H."/>
            <person name="Turgeon B."/>
            <person name="Goodwin S."/>
            <person name="Spatafora J."/>
            <person name="Crous P."/>
            <person name="Grigoriev I."/>
        </authorList>
    </citation>
    <scope>NUCLEOTIDE SEQUENCE</scope>
    <source>
        <strain evidence="5">CBS 161.51</strain>
    </source>
</reference>
<dbReference type="GO" id="GO:0006351">
    <property type="term" value="P:DNA-templated transcription"/>
    <property type="evidence" value="ECO:0007669"/>
    <property type="project" value="InterPro"/>
</dbReference>
<dbReference type="Pfam" id="PF04082">
    <property type="entry name" value="Fungal_trans"/>
    <property type="match status" value="1"/>
</dbReference>
<dbReference type="Proteomes" id="UP000800038">
    <property type="component" value="Unassembled WGS sequence"/>
</dbReference>
<feature type="region of interest" description="Disordered" evidence="3">
    <location>
        <begin position="117"/>
        <end position="190"/>
    </location>
</feature>
<proteinExistence type="predicted"/>
<dbReference type="SMART" id="SM00906">
    <property type="entry name" value="Fungal_trans"/>
    <property type="match status" value="1"/>
</dbReference>
<dbReference type="EMBL" id="ML976279">
    <property type="protein sequence ID" value="KAF1935361.1"/>
    <property type="molecule type" value="Genomic_DNA"/>
</dbReference>
<name>A0A6A5S3Y2_9PLEO</name>
<dbReference type="GO" id="GO:0000981">
    <property type="term" value="F:DNA-binding transcription factor activity, RNA polymerase II-specific"/>
    <property type="evidence" value="ECO:0007669"/>
    <property type="project" value="InterPro"/>
</dbReference>
<dbReference type="CDD" id="cd00067">
    <property type="entry name" value="GAL4"/>
    <property type="match status" value="1"/>
</dbReference>
<keyword evidence="2" id="KW-0539">Nucleus</keyword>
<protein>
    <recommendedName>
        <fullName evidence="4">Zn(2)-C6 fungal-type domain-containing protein</fullName>
    </recommendedName>
</protein>
<dbReference type="SUPFAM" id="SSF57701">
    <property type="entry name" value="Zn2/Cys6 DNA-binding domain"/>
    <property type="match status" value="1"/>
</dbReference>
<evidence type="ECO:0000256" key="3">
    <source>
        <dbReference type="SAM" id="MobiDB-lite"/>
    </source>
</evidence>
<dbReference type="SMART" id="SM00066">
    <property type="entry name" value="GAL4"/>
    <property type="match status" value="1"/>
</dbReference>
<feature type="region of interest" description="Disordered" evidence="3">
    <location>
        <begin position="1"/>
        <end position="46"/>
    </location>
</feature>
<feature type="region of interest" description="Disordered" evidence="3">
    <location>
        <begin position="228"/>
        <end position="248"/>
    </location>
</feature>
<dbReference type="InterPro" id="IPR001138">
    <property type="entry name" value="Zn2Cys6_DnaBD"/>
</dbReference>
<dbReference type="InterPro" id="IPR007219">
    <property type="entry name" value="XnlR_reg_dom"/>
</dbReference>
<evidence type="ECO:0000256" key="2">
    <source>
        <dbReference type="ARBA" id="ARBA00023242"/>
    </source>
</evidence>
<keyword evidence="6" id="KW-1185">Reference proteome</keyword>
<evidence type="ECO:0000259" key="4">
    <source>
        <dbReference type="PROSITE" id="PS50048"/>
    </source>
</evidence>
<feature type="compositionally biased region" description="Polar residues" evidence="3">
    <location>
        <begin position="129"/>
        <end position="142"/>
    </location>
</feature>
<feature type="domain" description="Zn(2)-C6 fungal-type" evidence="4">
    <location>
        <begin position="47"/>
        <end position="77"/>
    </location>
</feature>
<dbReference type="PROSITE" id="PS50048">
    <property type="entry name" value="ZN2_CY6_FUNGAL_2"/>
    <property type="match status" value="1"/>
</dbReference>
<dbReference type="Pfam" id="PF00172">
    <property type="entry name" value="Zn_clus"/>
    <property type="match status" value="1"/>
</dbReference>
<organism evidence="5 6">
    <name type="scientific">Clathrospora elynae</name>
    <dbReference type="NCBI Taxonomy" id="706981"/>
    <lineage>
        <taxon>Eukaryota</taxon>
        <taxon>Fungi</taxon>
        <taxon>Dikarya</taxon>
        <taxon>Ascomycota</taxon>
        <taxon>Pezizomycotina</taxon>
        <taxon>Dothideomycetes</taxon>
        <taxon>Pleosporomycetidae</taxon>
        <taxon>Pleosporales</taxon>
        <taxon>Diademaceae</taxon>
        <taxon>Clathrospora</taxon>
    </lineage>
</organism>
<evidence type="ECO:0000313" key="5">
    <source>
        <dbReference type="EMBL" id="KAF1935361.1"/>
    </source>
</evidence>
<gene>
    <name evidence="5" type="ORF">EJ02DRAFT_131635</name>
</gene>
<evidence type="ECO:0000256" key="1">
    <source>
        <dbReference type="ARBA" id="ARBA00022723"/>
    </source>
</evidence>
<dbReference type="OrthoDB" id="424974at2759"/>
<dbReference type="GO" id="GO:0008270">
    <property type="term" value="F:zinc ion binding"/>
    <property type="evidence" value="ECO:0007669"/>
    <property type="project" value="InterPro"/>
</dbReference>
<accession>A0A6A5S3Y2</accession>
<keyword evidence="1" id="KW-0479">Metal-binding</keyword>
<sequence length="759" mass="84701">MQDGTRSELNASSYGSHSKVAIPRLPYPKRPPPPTPRSRQRDRVQRACQNCRKRKIKCSGGHPHCNYCEKTGKTCIYELPRKDRLATAADRNQQLESLLKDLSLRVGDDDRRRIEDALQDSDGEVASPVSISSPKATTAQPQHESRHRPFASGSSHVPSAPETSPTSDRSSLPRLDGVDPEAEFVKGGGADSPEVVEAGFLGQVSEVQWLQSLWSRVQNAETVSVRSVDGSISHTSPPSTALDGNQGSLSSAPLSQIALTNFYHDEEGVKLGNCGNPFELPPEHTAGLLFQCFLKTVQTSFPLLPATLEGQLHQYYDLVRNGQSIHCPDKWFALVNLVFAIGAKFSHLISAEWRANDLDHIIYFSRAFQLLSMNDTIIVLSTPDLAATQAAGLFAFYYMIVGHVNRAWVMVGTALRSAFSLGLHVHDPDVSIPPAIKQSMARTWWSLHALESLLSSITGRPSIISNEDITTPLPSIAFGGQSQSILENRIDPVFMNADTNLNLLTQQVISKLYTQRRSTPSWVQIQKTIISLVADLDQWAVESIPHFHVENWNWDYAQQRNCLLLKLQYYRLKTLTTRPSLRRIERCFEAGTDDYTAVDQSVAEACIQAAQGVASLLAFESDVKALYEKGPWWSIVHNIMQALAILMNAMACPQHFKDSTNSSAQHVRQLVGRLRGMRETNSMAARAYQVLYSIVKTSRPHIWDDISDAFPDDMTILLQQPASGKIDLRYMPWPGHDRPSEVLFRYELDGFGNYQFHLL</sequence>
<dbReference type="InterPro" id="IPR036864">
    <property type="entry name" value="Zn2-C6_fun-type_DNA-bd_sf"/>
</dbReference>
<dbReference type="GO" id="GO:0003677">
    <property type="term" value="F:DNA binding"/>
    <property type="evidence" value="ECO:0007669"/>
    <property type="project" value="InterPro"/>
</dbReference>
<dbReference type="PROSITE" id="PS00463">
    <property type="entry name" value="ZN2_CY6_FUNGAL_1"/>
    <property type="match status" value="1"/>
</dbReference>
<dbReference type="PANTHER" id="PTHR47654">
    <property type="entry name" value="ZN(II)2CYS6 TRANSCRIPTION FACTOR (EUROFUNG)-RELATED"/>
    <property type="match status" value="1"/>
</dbReference>
<feature type="compositionally biased region" description="Polar residues" evidence="3">
    <location>
        <begin position="152"/>
        <end position="170"/>
    </location>
</feature>
<dbReference type="CDD" id="cd12148">
    <property type="entry name" value="fungal_TF_MHR"/>
    <property type="match status" value="1"/>
</dbReference>
<dbReference type="InterPro" id="IPR053230">
    <property type="entry name" value="Trans_reg_galc"/>
</dbReference>
<dbReference type="Gene3D" id="4.10.240.10">
    <property type="entry name" value="Zn(2)-C6 fungal-type DNA-binding domain"/>
    <property type="match status" value="1"/>
</dbReference>
<feature type="compositionally biased region" description="Pro residues" evidence="3">
    <location>
        <begin position="25"/>
        <end position="36"/>
    </location>
</feature>
<feature type="compositionally biased region" description="Polar residues" evidence="3">
    <location>
        <begin position="7"/>
        <end position="16"/>
    </location>
</feature>
<evidence type="ECO:0000313" key="6">
    <source>
        <dbReference type="Proteomes" id="UP000800038"/>
    </source>
</evidence>
<dbReference type="PANTHER" id="PTHR47654:SF5">
    <property type="entry name" value="TRANSCRIPTION FACTOR DOMAIN-CONTAINING PROTEIN"/>
    <property type="match status" value="1"/>
</dbReference>